<name>E1R6W4_SEDSS</name>
<dbReference type="Proteomes" id="UP000002318">
    <property type="component" value="Chromosome"/>
</dbReference>
<gene>
    <name evidence="2" type="ordered locus">Spirs_2171</name>
</gene>
<proteinExistence type="predicted"/>
<dbReference type="AlphaFoldDB" id="E1R6W4"/>
<reference evidence="2 3" key="1">
    <citation type="journal article" date="2010" name="Stand. Genomic Sci.">
        <title>Complete genome sequence of Spirochaeta smaragdinae type strain (SEBR 4228).</title>
        <authorList>
            <person name="Mavromatis K."/>
            <person name="Yasawong M."/>
            <person name="Chertkov O."/>
            <person name="Lapidus A."/>
            <person name="Lucas S."/>
            <person name="Nolan M."/>
            <person name="Del Rio T.G."/>
            <person name="Tice H."/>
            <person name="Cheng J.F."/>
            <person name="Pitluck S."/>
            <person name="Liolios K."/>
            <person name="Ivanova N."/>
            <person name="Tapia R."/>
            <person name="Han C."/>
            <person name="Bruce D."/>
            <person name="Goodwin L."/>
            <person name="Pati A."/>
            <person name="Chen A."/>
            <person name="Palaniappan K."/>
            <person name="Land M."/>
            <person name="Hauser L."/>
            <person name="Chang Y.J."/>
            <person name="Jeffries C.D."/>
            <person name="Detter J.C."/>
            <person name="Rohde M."/>
            <person name="Brambilla E."/>
            <person name="Spring S."/>
            <person name="Goker M."/>
            <person name="Sikorski J."/>
            <person name="Woyke T."/>
            <person name="Bristow J."/>
            <person name="Eisen J.A."/>
            <person name="Markowitz V."/>
            <person name="Hugenholtz P."/>
            <person name="Klenk H.P."/>
            <person name="Kyrpides N.C."/>
        </authorList>
    </citation>
    <scope>NUCLEOTIDE SEQUENCE [LARGE SCALE GENOMIC DNA]</scope>
    <source>
        <strain evidence="3">DSM 11293 / JCM 15392 / SEBR 4228</strain>
    </source>
</reference>
<feature type="region of interest" description="Disordered" evidence="1">
    <location>
        <begin position="1"/>
        <end position="25"/>
    </location>
</feature>
<accession>E1R6W4</accession>
<dbReference type="HOGENOM" id="CLU_2525882_0_0_12"/>
<evidence type="ECO:0000313" key="3">
    <source>
        <dbReference type="Proteomes" id="UP000002318"/>
    </source>
</evidence>
<sequence>MSIETKEKAAPGKDTATENNHTNTTMIGFRQQELHEIEESLEEMDHKIQELFRFGTAHNRDIFAMKLSGEVRRIRDQLNEGRLM</sequence>
<organism evidence="2 3">
    <name type="scientific">Sediminispirochaeta smaragdinae (strain DSM 11293 / JCM 15392 / SEBR 4228)</name>
    <name type="common">Spirochaeta smaragdinae</name>
    <dbReference type="NCBI Taxonomy" id="573413"/>
    <lineage>
        <taxon>Bacteria</taxon>
        <taxon>Pseudomonadati</taxon>
        <taxon>Spirochaetota</taxon>
        <taxon>Spirochaetia</taxon>
        <taxon>Spirochaetales</taxon>
        <taxon>Spirochaetaceae</taxon>
        <taxon>Sediminispirochaeta</taxon>
    </lineage>
</organism>
<dbReference type="RefSeq" id="WP_013254755.1">
    <property type="nucleotide sequence ID" value="NC_014364.1"/>
</dbReference>
<evidence type="ECO:0000313" key="2">
    <source>
        <dbReference type="EMBL" id="ADK81291.1"/>
    </source>
</evidence>
<evidence type="ECO:0000256" key="1">
    <source>
        <dbReference type="SAM" id="MobiDB-lite"/>
    </source>
</evidence>
<feature type="compositionally biased region" description="Basic and acidic residues" evidence="1">
    <location>
        <begin position="1"/>
        <end position="11"/>
    </location>
</feature>
<dbReference type="STRING" id="573413.Spirs_2171"/>
<keyword evidence="3" id="KW-1185">Reference proteome</keyword>
<protein>
    <submittedName>
        <fullName evidence="2">Uncharacterized protein</fullName>
    </submittedName>
</protein>
<dbReference type="KEGG" id="ssm:Spirs_2171"/>
<dbReference type="EMBL" id="CP002116">
    <property type="protein sequence ID" value="ADK81291.1"/>
    <property type="molecule type" value="Genomic_DNA"/>
</dbReference>